<evidence type="ECO:0000313" key="8">
    <source>
        <dbReference type="Proteomes" id="UP000230828"/>
    </source>
</evidence>
<comment type="caution">
    <text evidence="7">The sequence shown here is derived from an EMBL/GenBank/DDBJ whole genome shotgun (WGS) entry which is preliminary data.</text>
</comment>
<dbReference type="NCBIfam" id="TIGR02532">
    <property type="entry name" value="IV_pilin_GFxxxE"/>
    <property type="match status" value="1"/>
</dbReference>
<keyword evidence="3 6" id="KW-0812">Transmembrane</keyword>
<evidence type="ECO:0000256" key="4">
    <source>
        <dbReference type="ARBA" id="ARBA00022989"/>
    </source>
</evidence>
<organism evidence="7 8">
    <name type="scientific">Candidatus Zambryskibacteria bacterium CG10_big_fil_rev_8_21_14_0_10_34_34</name>
    <dbReference type="NCBI Taxonomy" id="1975114"/>
    <lineage>
        <taxon>Bacteria</taxon>
        <taxon>Candidatus Zambryskiibacteriota</taxon>
    </lineage>
</organism>
<protein>
    <submittedName>
        <fullName evidence="7">Uncharacterized protein</fullName>
    </submittedName>
</protein>
<evidence type="ECO:0000256" key="3">
    <source>
        <dbReference type="ARBA" id="ARBA00022692"/>
    </source>
</evidence>
<dbReference type="AlphaFoldDB" id="A0A2H0R0Q3"/>
<dbReference type="Proteomes" id="UP000230828">
    <property type="component" value="Unassembled WGS sequence"/>
</dbReference>
<dbReference type="SUPFAM" id="SSF54523">
    <property type="entry name" value="Pili subunits"/>
    <property type="match status" value="1"/>
</dbReference>
<comment type="subcellular location">
    <subcellularLocation>
        <location evidence="1">Membrane</location>
        <topology evidence="1">Single-pass membrane protein</topology>
    </subcellularLocation>
</comment>
<accession>A0A2H0R0Q3</accession>
<name>A0A2H0R0Q3_9BACT</name>
<gene>
    <name evidence="7" type="ORF">COV33_01655</name>
</gene>
<dbReference type="GO" id="GO:0016020">
    <property type="term" value="C:membrane"/>
    <property type="evidence" value="ECO:0007669"/>
    <property type="project" value="UniProtKB-SubCell"/>
</dbReference>
<evidence type="ECO:0000256" key="2">
    <source>
        <dbReference type="ARBA" id="ARBA00022481"/>
    </source>
</evidence>
<evidence type="ECO:0000256" key="5">
    <source>
        <dbReference type="ARBA" id="ARBA00023136"/>
    </source>
</evidence>
<evidence type="ECO:0000256" key="1">
    <source>
        <dbReference type="ARBA" id="ARBA00004167"/>
    </source>
</evidence>
<dbReference type="Gene3D" id="3.30.700.10">
    <property type="entry name" value="Glycoprotein, Type 4 Pilin"/>
    <property type="match status" value="1"/>
</dbReference>
<evidence type="ECO:0000313" key="7">
    <source>
        <dbReference type="EMBL" id="PIR40092.1"/>
    </source>
</evidence>
<dbReference type="InterPro" id="IPR012902">
    <property type="entry name" value="N_methyl_site"/>
</dbReference>
<reference evidence="7 8" key="1">
    <citation type="submission" date="2017-09" db="EMBL/GenBank/DDBJ databases">
        <title>Depth-based differentiation of microbial function through sediment-hosted aquifers and enrichment of novel symbionts in the deep terrestrial subsurface.</title>
        <authorList>
            <person name="Probst A.J."/>
            <person name="Ladd B."/>
            <person name="Jarett J.K."/>
            <person name="Geller-Mcgrath D.E."/>
            <person name="Sieber C.M."/>
            <person name="Emerson J.B."/>
            <person name="Anantharaman K."/>
            <person name="Thomas B.C."/>
            <person name="Malmstrom R."/>
            <person name="Stieglmeier M."/>
            <person name="Klingl A."/>
            <person name="Woyke T."/>
            <person name="Ryan C.M."/>
            <person name="Banfield J.F."/>
        </authorList>
    </citation>
    <scope>NUCLEOTIDE SEQUENCE [LARGE SCALE GENOMIC DNA]</scope>
    <source>
        <strain evidence="7">CG10_big_fil_rev_8_21_14_0_10_34_34</strain>
    </source>
</reference>
<dbReference type="PANTHER" id="PTHR30093:SF44">
    <property type="entry name" value="TYPE II SECRETION SYSTEM CORE PROTEIN G"/>
    <property type="match status" value="1"/>
</dbReference>
<dbReference type="PANTHER" id="PTHR30093">
    <property type="entry name" value="GENERAL SECRETION PATHWAY PROTEIN G"/>
    <property type="match status" value="1"/>
</dbReference>
<feature type="transmembrane region" description="Helical" evidence="6">
    <location>
        <begin position="28"/>
        <end position="49"/>
    </location>
</feature>
<sequence length="165" mass="17815">MNKKFFSFKKACSAKLEQSEMRSEGFSLVELLIVITIIGLLATIILSSISNSRARAYDSKIKQQLNGFRTAAEIYFGNQIPNSYTPATNSCTSGMFNDVSYANGTPGLYIAVGSLPDFTQLFCGATDSAYAVKATLYSGNEYWCVDNKGSSRMIAGTPTSGAFCP</sequence>
<dbReference type="InterPro" id="IPR045584">
    <property type="entry name" value="Pilin-like"/>
</dbReference>
<keyword evidence="5 6" id="KW-0472">Membrane</keyword>
<evidence type="ECO:0000256" key="6">
    <source>
        <dbReference type="SAM" id="Phobius"/>
    </source>
</evidence>
<dbReference type="Pfam" id="PF07963">
    <property type="entry name" value="N_methyl"/>
    <property type="match status" value="1"/>
</dbReference>
<keyword evidence="4 6" id="KW-1133">Transmembrane helix</keyword>
<keyword evidence="2" id="KW-0488">Methylation</keyword>
<dbReference type="EMBL" id="PCXM01000030">
    <property type="protein sequence ID" value="PIR40092.1"/>
    <property type="molecule type" value="Genomic_DNA"/>
</dbReference>
<dbReference type="PROSITE" id="PS00409">
    <property type="entry name" value="PROKAR_NTER_METHYL"/>
    <property type="match status" value="1"/>
</dbReference>
<proteinExistence type="predicted"/>